<dbReference type="AlphaFoldDB" id="A0A0F9H2T2"/>
<sequence length="89" mass="9706">MTNLQVTQAWAAGKDGHSLNLHSIAGKLYSYGLCIGMWRDGLPVVFNYTAHDDGNPFGHKVSSGGFQSKTTSCHVGLARRVGYCFQKED</sequence>
<proteinExistence type="predicted"/>
<accession>A0A0F9H2T2</accession>
<reference evidence="1" key="1">
    <citation type="journal article" date="2015" name="Nature">
        <title>Complex archaea that bridge the gap between prokaryotes and eukaryotes.</title>
        <authorList>
            <person name="Spang A."/>
            <person name="Saw J.H."/>
            <person name="Jorgensen S.L."/>
            <person name="Zaremba-Niedzwiedzka K."/>
            <person name="Martijn J."/>
            <person name="Lind A.E."/>
            <person name="van Eijk R."/>
            <person name="Schleper C."/>
            <person name="Guy L."/>
            <person name="Ettema T.J."/>
        </authorList>
    </citation>
    <scope>NUCLEOTIDE SEQUENCE</scope>
</reference>
<dbReference type="EMBL" id="LAZR01024207">
    <property type="protein sequence ID" value="KKL75935.1"/>
    <property type="molecule type" value="Genomic_DNA"/>
</dbReference>
<name>A0A0F9H2T2_9ZZZZ</name>
<gene>
    <name evidence="1" type="ORF">LCGC14_2049850</name>
</gene>
<protein>
    <submittedName>
        <fullName evidence="1">Uncharacterized protein</fullName>
    </submittedName>
</protein>
<evidence type="ECO:0000313" key="1">
    <source>
        <dbReference type="EMBL" id="KKL75935.1"/>
    </source>
</evidence>
<comment type="caution">
    <text evidence="1">The sequence shown here is derived from an EMBL/GenBank/DDBJ whole genome shotgun (WGS) entry which is preliminary data.</text>
</comment>
<organism evidence="1">
    <name type="scientific">marine sediment metagenome</name>
    <dbReference type="NCBI Taxonomy" id="412755"/>
    <lineage>
        <taxon>unclassified sequences</taxon>
        <taxon>metagenomes</taxon>
        <taxon>ecological metagenomes</taxon>
    </lineage>
</organism>